<dbReference type="InterPro" id="IPR011991">
    <property type="entry name" value="ArsR-like_HTH"/>
</dbReference>
<dbReference type="PRINTS" id="PR00778">
    <property type="entry name" value="HTHARSR"/>
</dbReference>
<dbReference type="GO" id="GO:0003677">
    <property type="term" value="F:DNA binding"/>
    <property type="evidence" value="ECO:0007669"/>
    <property type="project" value="UniProtKB-KW"/>
</dbReference>
<protein>
    <submittedName>
        <fullName evidence="5">Metalloregulator ArsR/SmtB family transcription factor</fullName>
    </submittedName>
</protein>
<dbReference type="Pfam" id="PF01022">
    <property type="entry name" value="HTH_5"/>
    <property type="match status" value="1"/>
</dbReference>
<keyword evidence="6" id="KW-1185">Reference proteome</keyword>
<evidence type="ECO:0000259" key="4">
    <source>
        <dbReference type="PROSITE" id="PS50987"/>
    </source>
</evidence>
<evidence type="ECO:0000256" key="1">
    <source>
        <dbReference type="ARBA" id="ARBA00023015"/>
    </source>
</evidence>
<dbReference type="CDD" id="cd00090">
    <property type="entry name" value="HTH_ARSR"/>
    <property type="match status" value="1"/>
</dbReference>
<evidence type="ECO:0000313" key="6">
    <source>
        <dbReference type="Proteomes" id="UP001147653"/>
    </source>
</evidence>
<dbReference type="SMART" id="SM00418">
    <property type="entry name" value="HTH_ARSR"/>
    <property type="match status" value="1"/>
</dbReference>
<dbReference type="Gene3D" id="1.10.10.10">
    <property type="entry name" value="Winged helix-like DNA-binding domain superfamily/Winged helix DNA-binding domain"/>
    <property type="match status" value="1"/>
</dbReference>
<dbReference type="AlphaFoldDB" id="A0A9X3NA44"/>
<reference evidence="5" key="1">
    <citation type="submission" date="2022-10" db="EMBL/GenBank/DDBJ databases">
        <title>The WGS of Solirubrobacter phytolaccae KCTC 29190.</title>
        <authorList>
            <person name="Jiang Z."/>
        </authorList>
    </citation>
    <scope>NUCLEOTIDE SEQUENCE</scope>
    <source>
        <strain evidence="5">KCTC 29190</strain>
    </source>
</reference>
<dbReference type="RefSeq" id="WP_270027059.1">
    <property type="nucleotide sequence ID" value="NZ_JAPDDP010000039.1"/>
</dbReference>
<feature type="domain" description="HTH arsR-type" evidence="4">
    <location>
        <begin position="1"/>
        <end position="87"/>
    </location>
</feature>
<gene>
    <name evidence="5" type="ORF">OJ997_20395</name>
</gene>
<dbReference type="Proteomes" id="UP001147653">
    <property type="component" value="Unassembled WGS sequence"/>
</dbReference>
<keyword evidence="1" id="KW-0805">Transcription regulation</keyword>
<comment type="caution">
    <text evidence="5">The sequence shown here is derived from an EMBL/GenBank/DDBJ whole genome shotgun (WGS) entry which is preliminary data.</text>
</comment>
<evidence type="ECO:0000256" key="3">
    <source>
        <dbReference type="ARBA" id="ARBA00023163"/>
    </source>
</evidence>
<keyword evidence="2" id="KW-0238">DNA-binding</keyword>
<sequence length="103" mass="11886">MLSTFEVLSLPARRDIIEQLRGGPSSVGELSGALGLSQPITSKHLRVLRDAGFVTVRPDAQRRWYELRAEPLKELADWLDPYRWMWEDRLDRLGRHLDEEASS</sequence>
<dbReference type="NCBIfam" id="NF033788">
    <property type="entry name" value="HTH_metalloreg"/>
    <property type="match status" value="1"/>
</dbReference>
<dbReference type="EMBL" id="JAPDDP010000039">
    <property type="protein sequence ID" value="MDA0182683.1"/>
    <property type="molecule type" value="Genomic_DNA"/>
</dbReference>
<dbReference type="InterPro" id="IPR036388">
    <property type="entry name" value="WH-like_DNA-bd_sf"/>
</dbReference>
<name>A0A9X3NA44_9ACTN</name>
<evidence type="ECO:0000256" key="2">
    <source>
        <dbReference type="ARBA" id="ARBA00023125"/>
    </source>
</evidence>
<proteinExistence type="predicted"/>
<evidence type="ECO:0000313" key="5">
    <source>
        <dbReference type="EMBL" id="MDA0182683.1"/>
    </source>
</evidence>
<keyword evidence="3" id="KW-0804">Transcription</keyword>
<dbReference type="SUPFAM" id="SSF46785">
    <property type="entry name" value="Winged helix' DNA-binding domain"/>
    <property type="match status" value="1"/>
</dbReference>
<dbReference type="GO" id="GO:0003700">
    <property type="term" value="F:DNA-binding transcription factor activity"/>
    <property type="evidence" value="ECO:0007669"/>
    <property type="project" value="InterPro"/>
</dbReference>
<dbReference type="PANTHER" id="PTHR33154">
    <property type="entry name" value="TRANSCRIPTIONAL REGULATOR, ARSR FAMILY"/>
    <property type="match status" value="1"/>
</dbReference>
<organism evidence="5 6">
    <name type="scientific">Solirubrobacter phytolaccae</name>
    <dbReference type="NCBI Taxonomy" id="1404360"/>
    <lineage>
        <taxon>Bacteria</taxon>
        <taxon>Bacillati</taxon>
        <taxon>Actinomycetota</taxon>
        <taxon>Thermoleophilia</taxon>
        <taxon>Solirubrobacterales</taxon>
        <taxon>Solirubrobacteraceae</taxon>
        <taxon>Solirubrobacter</taxon>
    </lineage>
</organism>
<dbReference type="PANTHER" id="PTHR33154:SF33">
    <property type="entry name" value="TRANSCRIPTIONAL REPRESSOR SDPR"/>
    <property type="match status" value="1"/>
</dbReference>
<accession>A0A9X3NA44</accession>
<dbReference type="InterPro" id="IPR051081">
    <property type="entry name" value="HTH_MetalResp_TranReg"/>
</dbReference>
<dbReference type="InterPro" id="IPR036390">
    <property type="entry name" value="WH_DNA-bd_sf"/>
</dbReference>
<dbReference type="PROSITE" id="PS50987">
    <property type="entry name" value="HTH_ARSR_2"/>
    <property type="match status" value="1"/>
</dbReference>
<dbReference type="InterPro" id="IPR001845">
    <property type="entry name" value="HTH_ArsR_DNA-bd_dom"/>
</dbReference>